<dbReference type="InterPro" id="IPR036866">
    <property type="entry name" value="RibonucZ/Hydroxyglut_hydro"/>
</dbReference>
<evidence type="ECO:0000313" key="2">
    <source>
        <dbReference type="EMBL" id="MFC7338269.1"/>
    </source>
</evidence>
<accession>A0ABW2LAD9</accession>
<proteinExistence type="predicted"/>
<feature type="domain" description="Metallo-beta-lactamase" evidence="1">
    <location>
        <begin position="38"/>
        <end position="235"/>
    </location>
</feature>
<dbReference type="Proteomes" id="UP001596472">
    <property type="component" value="Unassembled WGS sequence"/>
</dbReference>
<keyword evidence="3" id="KW-1185">Reference proteome</keyword>
<dbReference type="Pfam" id="PF12706">
    <property type="entry name" value="Lactamase_B_2"/>
    <property type="match status" value="1"/>
</dbReference>
<dbReference type="PANTHER" id="PTHR42663">
    <property type="entry name" value="HYDROLASE C777.06C-RELATED-RELATED"/>
    <property type="match status" value="1"/>
</dbReference>
<dbReference type="CDD" id="cd16279">
    <property type="entry name" value="metallo-hydrolase-like_MBL-fold"/>
    <property type="match status" value="1"/>
</dbReference>
<name>A0ABW2LAD9_9BACT</name>
<evidence type="ECO:0000259" key="1">
    <source>
        <dbReference type="SMART" id="SM00849"/>
    </source>
</evidence>
<dbReference type="PANTHER" id="PTHR42663:SF6">
    <property type="entry name" value="HYDROLASE C777.06C-RELATED"/>
    <property type="match status" value="1"/>
</dbReference>
<dbReference type="SMART" id="SM00849">
    <property type="entry name" value="Lactamase_B"/>
    <property type="match status" value="1"/>
</dbReference>
<sequence>MPADFEITFLGTGTSVGVPVIGCDCSVCTSSDPRNTRSRSSIHVRAGDTHLLVDSGPDLREQALREKLTRIDAVLYTHGHVDHVAGFDELRAFCWRRETPLPMHGNAETLRILRTMFGWAFSEKNTYRGYVKPAAIEFDGTIHYGDLKVTPLPVTHGSVDTHGFLFEHPGSPPTAYFPDVKSIPKSTLDRIHQVDVLIIDSLRPAAHPTHMSVTEALAAIDRIDPGKAWLTHLGHENDHRTLEATLPPTIRVAYDGLRL</sequence>
<dbReference type="RefSeq" id="WP_379713400.1">
    <property type="nucleotide sequence ID" value="NZ_JBHTBS010000007.1"/>
</dbReference>
<gene>
    <name evidence="2" type="ORF">ACFQY0_13830</name>
</gene>
<comment type="caution">
    <text evidence="2">The sequence shown here is derived from an EMBL/GenBank/DDBJ whole genome shotgun (WGS) entry which is preliminary data.</text>
</comment>
<dbReference type="EMBL" id="JBHTBS010000007">
    <property type="protein sequence ID" value="MFC7338269.1"/>
    <property type="molecule type" value="Genomic_DNA"/>
</dbReference>
<dbReference type="InterPro" id="IPR001279">
    <property type="entry name" value="Metallo-B-lactamas"/>
</dbReference>
<protein>
    <submittedName>
        <fullName evidence="2">MBL fold metallo-hydrolase</fullName>
    </submittedName>
</protein>
<evidence type="ECO:0000313" key="3">
    <source>
        <dbReference type="Proteomes" id="UP001596472"/>
    </source>
</evidence>
<organism evidence="2 3">
    <name type="scientific">Haloferula chungangensis</name>
    <dbReference type="NCBI Taxonomy" id="1048331"/>
    <lineage>
        <taxon>Bacteria</taxon>
        <taxon>Pseudomonadati</taxon>
        <taxon>Verrucomicrobiota</taxon>
        <taxon>Verrucomicrobiia</taxon>
        <taxon>Verrucomicrobiales</taxon>
        <taxon>Verrucomicrobiaceae</taxon>
        <taxon>Haloferula</taxon>
    </lineage>
</organism>
<reference evidence="3" key="1">
    <citation type="journal article" date="2019" name="Int. J. Syst. Evol. Microbiol.">
        <title>The Global Catalogue of Microorganisms (GCM) 10K type strain sequencing project: providing services to taxonomists for standard genome sequencing and annotation.</title>
        <authorList>
            <consortium name="The Broad Institute Genomics Platform"/>
            <consortium name="The Broad Institute Genome Sequencing Center for Infectious Disease"/>
            <person name="Wu L."/>
            <person name="Ma J."/>
        </authorList>
    </citation>
    <scope>NUCLEOTIDE SEQUENCE [LARGE SCALE GENOMIC DNA]</scope>
    <source>
        <strain evidence="3">CGMCC 4.1467</strain>
    </source>
</reference>
<dbReference type="Gene3D" id="3.60.15.10">
    <property type="entry name" value="Ribonuclease Z/Hydroxyacylglutathione hydrolase-like"/>
    <property type="match status" value="1"/>
</dbReference>
<dbReference type="SUPFAM" id="SSF56281">
    <property type="entry name" value="Metallo-hydrolase/oxidoreductase"/>
    <property type="match status" value="1"/>
</dbReference>